<dbReference type="Pfam" id="PF04306">
    <property type="entry name" value="DUF456"/>
    <property type="match status" value="1"/>
</dbReference>
<organism evidence="2 3">
    <name type="scientific">Ornithinimicrobium ciconiae</name>
    <dbReference type="NCBI Taxonomy" id="2594265"/>
    <lineage>
        <taxon>Bacteria</taxon>
        <taxon>Bacillati</taxon>
        <taxon>Actinomycetota</taxon>
        <taxon>Actinomycetes</taxon>
        <taxon>Micrococcales</taxon>
        <taxon>Ornithinimicrobiaceae</taxon>
        <taxon>Ornithinimicrobium</taxon>
    </lineage>
</organism>
<dbReference type="Proteomes" id="UP000315395">
    <property type="component" value="Chromosome"/>
</dbReference>
<dbReference type="AlphaFoldDB" id="A0A516GA74"/>
<protein>
    <submittedName>
        <fullName evidence="2">DUF456 domain-containing protein</fullName>
    </submittedName>
</protein>
<proteinExistence type="predicted"/>
<evidence type="ECO:0000313" key="2">
    <source>
        <dbReference type="EMBL" id="QDO88421.1"/>
    </source>
</evidence>
<dbReference type="OrthoDB" id="3577600at2"/>
<evidence type="ECO:0000256" key="1">
    <source>
        <dbReference type="SAM" id="Phobius"/>
    </source>
</evidence>
<feature type="transmembrane region" description="Helical" evidence="1">
    <location>
        <begin position="6"/>
        <end position="39"/>
    </location>
</feature>
<evidence type="ECO:0000313" key="3">
    <source>
        <dbReference type="Proteomes" id="UP000315395"/>
    </source>
</evidence>
<keyword evidence="3" id="KW-1185">Reference proteome</keyword>
<dbReference type="InterPro" id="IPR007403">
    <property type="entry name" value="DUF456"/>
</dbReference>
<dbReference type="EMBL" id="CP041616">
    <property type="protein sequence ID" value="QDO88421.1"/>
    <property type="molecule type" value="Genomic_DNA"/>
</dbReference>
<sequence length="160" mass="16943">MSAVEWIVIPVFLVGLLGIVIPVLPGLLLIVAAVLVWALEQQTPAAWWVLALTGALFAACLVLEFAIPGKRMKAAGVKTSTLVVGVLVAIPCAFLIPVVGAFIGFPLGIFLVELSRRGGRAQAWGATKHALKAVGMNMLIEFVTAMLIIGLWVAAVIFWT</sequence>
<feature type="transmembrane region" description="Helical" evidence="1">
    <location>
        <begin position="46"/>
        <end position="67"/>
    </location>
</feature>
<name>A0A516GA74_9MICO</name>
<reference evidence="2 3" key="1">
    <citation type="submission" date="2019-07" db="EMBL/GenBank/DDBJ databases">
        <title>complete genome sequencing of Ornithinimicrobium sp. H23M54.</title>
        <authorList>
            <person name="Bae J.-W."/>
            <person name="Lee S.-Y."/>
        </authorList>
    </citation>
    <scope>NUCLEOTIDE SEQUENCE [LARGE SCALE GENOMIC DNA]</scope>
    <source>
        <strain evidence="2 3">H23M54</strain>
    </source>
</reference>
<keyword evidence="1" id="KW-0472">Membrane</keyword>
<dbReference type="KEGG" id="orz:FNH13_08765"/>
<keyword evidence="1" id="KW-0812">Transmembrane</keyword>
<feature type="transmembrane region" description="Helical" evidence="1">
    <location>
        <begin position="133"/>
        <end position="159"/>
    </location>
</feature>
<keyword evidence="1" id="KW-1133">Transmembrane helix</keyword>
<gene>
    <name evidence="2" type="ORF">FNH13_08765</name>
</gene>
<accession>A0A516GA74</accession>
<dbReference type="RefSeq" id="WP_143783099.1">
    <property type="nucleotide sequence ID" value="NZ_CP041616.1"/>
</dbReference>
<feature type="transmembrane region" description="Helical" evidence="1">
    <location>
        <begin position="87"/>
        <end position="112"/>
    </location>
</feature>